<accession>A0AA45BXF2</accession>
<gene>
    <name evidence="2" type="ORF">C7T86_02445</name>
</gene>
<dbReference type="AlphaFoldDB" id="A0AA45BXF2"/>
<reference evidence="2 3" key="1">
    <citation type="submission" date="2018-03" db="EMBL/GenBank/DDBJ databases">
        <title>Sequencing of reference strains of Xanthomonas.</title>
        <authorList>
            <person name="Studholme D.J."/>
            <person name="Vicente J."/>
            <person name="Sarris P."/>
        </authorList>
    </citation>
    <scope>NUCLEOTIDE SEQUENCE [LARGE SCALE GENOMIC DNA]</scope>
    <source>
        <strain evidence="2 3">WHRI 5232</strain>
    </source>
</reference>
<protein>
    <submittedName>
        <fullName evidence="2">Uncharacterized protein</fullName>
    </submittedName>
</protein>
<organism evidence="2 3">
    <name type="scientific">Xanthomonas campestris pv. malvacearum</name>
    <dbReference type="NCBI Taxonomy" id="86040"/>
    <lineage>
        <taxon>Bacteria</taxon>
        <taxon>Pseudomonadati</taxon>
        <taxon>Pseudomonadota</taxon>
        <taxon>Gammaproteobacteria</taxon>
        <taxon>Lysobacterales</taxon>
        <taxon>Lysobacteraceae</taxon>
        <taxon>Xanthomonas</taxon>
    </lineage>
</organism>
<dbReference type="Proteomes" id="UP000251513">
    <property type="component" value="Unassembled WGS sequence"/>
</dbReference>
<evidence type="ECO:0000256" key="1">
    <source>
        <dbReference type="SAM" id="MobiDB-lite"/>
    </source>
</evidence>
<evidence type="ECO:0000313" key="2">
    <source>
        <dbReference type="EMBL" id="PUE96291.1"/>
    </source>
</evidence>
<proteinExistence type="predicted"/>
<name>A0AA45BXF2_XANCM</name>
<dbReference type="EMBL" id="PYJH01000003">
    <property type="protein sequence ID" value="PUE96291.1"/>
    <property type="molecule type" value="Genomic_DNA"/>
</dbReference>
<evidence type="ECO:0000313" key="3">
    <source>
        <dbReference type="Proteomes" id="UP000251513"/>
    </source>
</evidence>
<sequence length="65" mass="7348">MRRVPRRWAGKGLAAKYQIDRSIADPSKKVVHQLLRLAVPPPAMVGGQGAPLQQRRRPHDQQRSD</sequence>
<feature type="region of interest" description="Disordered" evidence="1">
    <location>
        <begin position="40"/>
        <end position="65"/>
    </location>
</feature>
<comment type="caution">
    <text evidence="2">The sequence shown here is derived from an EMBL/GenBank/DDBJ whole genome shotgun (WGS) entry which is preliminary data.</text>
</comment>